<accession>A0A8A4TNQ3</accession>
<dbReference type="EMBL" id="CP071793">
    <property type="protein sequence ID" value="QTD50834.1"/>
    <property type="molecule type" value="Genomic_DNA"/>
</dbReference>
<name>A0A8A4TNQ3_SULCO</name>
<reference evidence="6" key="1">
    <citation type="submission" date="2021-03" db="EMBL/GenBank/DDBJ databases">
        <title>Acanthopleuribacteraceae sp. M133.</title>
        <authorList>
            <person name="Wang G."/>
        </authorList>
    </citation>
    <scope>NUCLEOTIDE SEQUENCE</scope>
    <source>
        <strain evidence="6">M133</strain>
    </source>
</reference>
<dbReference type="GO" id="GO:0050131">
    <property type="term" value="F:N-methyl-L-amino-acid oxidase activity"/>
    <property type="evidence" value="ECO:0007669"/>
    <property type="project" value="UniProtKB-EC"/>
</dbReference>
<dbReference type="PANTHER" id="PTHR10961">
    <property type="entry name" value="PEROXISOMAL SARCOSINE OXIDASE"/>
    <property type="match status" value="1"/>
</dbReference>
<comment type="cofactor">
    <cofactor evidence="1">
        <name>FAD</name>
        <dbReference type="ChEBI" id="CHEBI:57692"/>
    </cofactor>
</comment>
<gene>
    <name evidence="6" type="primary">solA</name>
    <name evidence="6" type="ORF">J3U87_00065</name>
</gene>
<dbReference type="NCBIfam" id="NF008425">
    <property type="entry name" value="PRK11259.1"/>
    <property type="match status" value="1"/>
</dbReference>
<evidence type="ECO:0000259" key="5">
    <source>
        <dbReference type="Pfam" id="PF01266"/>
    </source>
</evidence>
<sequence>MSSYDCVVIGLGAMGSAALRELALRGHAVLGIDAFHPPHDRGSSHGESRIIRKAYFEDPAYVPLVLRSYEAWAALERVSGKTLLHRCGGLFAGFPESEVVQGSLASARDHELPHELLETADIRNRYPQFSPPDGVVAVYELDAGFLRVESCIEAMLDQAVRHGAEALFHHRLSRWERHGDLFHLTVGDRRIETPNLLVSAGAWLGKLLPDMTRQVKVQQVVTAWFPTAGERESFQVDRFPVHIWDLDDGALCYGMPRVPGGRPGIKLGFHGHRATVDPDHRPDTAANTARELGRYGRKLIPALIPEAVDATTCMYTTTADHHFIVGPHPERPGVWLAGGFSGHGFKFAPVIGAIAADLVTSGTTAHPIAPFSPSRRDLSA</sequence>
<proteinExistence type="predicted"/>
<evidence type="ECO:0000313" key="6">
    <source>
        <dbReference type="EMBL" id="QTD50834.1"/>
    </source>
</evidence>
<dbReference type="Pfam" id="PF01266">
    <property type="entry name" value="DAO"/>
    <property type="match status" value="1"/>
</dbReference>
<dbReference type="Gene3D" id="3.30.9.10">
    <property type="entry name" value="D-Amino Acid Oxidase, subunit A, domain 2"/>
    <property type="match status" value="1"/>
</dbReference>
<evidence type="ECO:0000256" key="1">
    <source>
        <dbReference type="ARBA" id="ARBA00001974"/>
    </source>
</evidence>
<keyword evidence="2" id="KW-0285">Flavoprotein</keyword>
<dbReference type="InterPro" id="IPR045170">
    <property type="entry name" value="MTOX"/>
</dbReference>
<dbReference type="InterPro" id="IPR036188">
    <property type="entry name" value="FAD/NAD-bd_sf"/>
</dbReference>
<dbReference type="InterPro" id="IPR006076">
    <property type="entry name" value="FAD-dep_OxRdtase"/>
</dbReference>
<organism evidence="6 7">
    <name type="scientific">Sulfidibacter corallicola</name>
    <dbReference type="NCBI Taxonomy" id="2818388"/>
    <lineage>
        <taxon>Bacteria</taxon>
        <taxon>Pseudomonadati</taxon>
        <taxon>Acidobacteriota</taxon>
        <taxon>Holophagae</taxon>
        <taxon>Acanthopleuribacterales</taxon>
        <taxon>Acanthopleuribacteraceae</taxon>
        <taxon>Sulfidibacter</taxon>
    </lineage>
</organism>
<feature type="domain" description="FAD dependent oxidoreductase" evidence="5">
    <location>
        <begin position="5"/>
        <end position="358"/>
    </location>
</feature>
<dbReference type="PANTHER" id="PTHR10961:SF7">
    <property type="entry name" value="FAD DEPENDENT OXIDOREDUCTASE DOMAIN-CONTAINING PROTEIN"/>
    <property type="match status" value="1"/>
</dbReference>
<evidence type="ECO:0000256" key="3">
    <source>
        <dbReference type="ARBA" id="ARBA00022827"/>
    </source>
</evidence>
<dbReference type="GO" id="GO:0008115">
    <property type="term" value="F:sarcosine oxidase activity"/>
    <property type="evidence" value="ECO:0007669"/>
    <property type="project" value="TreeGrafter"/>
</dbReference>
<evidence type="ECO:0000256" key="4">
    <source>
        <dbReference type="ARBA" id="ARBA00023002"/>
    </source>
</evidence>
<dbReference type="GO" id="GO:0050660">
    <property type="term" value="F:flavin adenine dinucleotide binding"/>
    <property type="evidence" value="ECO:0007669"/>
    <property type="project" value="InterPro"/>
</dbReference>
<dbReference type="Proteomes" id="UP000663929">
    <property type="component" value="Chromosome"/>
</dbReference>
<evidence type="ECO:0000256" key="2">
    <source>
        <dbReference type="ARBA" id="ARBA00022630"/>
    </source>
</evidence>
<dbReference type="RefSeq" id="WP_237380905.1">
    <property type="nucleotide sequence ID" value="NZ_CP071793.1"/>
</dbReference>
<dbReference type="KEGG" id="scor:J3U87_00065"/>
<dbReference type="SUPFAM" id="SSF51905">
    <property type="entry name" value="FAD/NAD(P)-binding domain"/>
    <property type="match status" value="1"/>
</dbReference>
<dbReference type="SUPFAM" id="SSF54373">
    <property type="entry name" value="FAD-linked reductases, C-terminal domain"/>
    <property type="match status" value="1"/>
</dbReference>
<keyword evidence="3" id="KW-0274">FAD</keyword>
<keyword evidence="7" id="KW-1185">Reference proteome</keyword>
<dbReference type="EC" id="1.5.3.2" evidence="6"/>
<keyword evidence="4 6" id="KW-0560">Oxidoreductase</keyword>
<dbReference type="AlphaFoldDB" id="A0A8A4TNQ3"/>
<protein>
    <submittedName>
        <fullName evidence="6">N-methyl-L-tryptophan oxidase</fullName>
        <ecNumber evidence="6">1.5.3.2</ecNumber>
    </submittedName>
</protein>
<dbReference type="Gene3D" id="3.50.50.60">
    <property type="entry name" value="FAD/NAD(P)-binding domain"/>
    <property type="match status" value="1"/>
</dbReference>
<evidence type="ECO:0000313" key="7">
    <source>
        <dbReference type="Proteomes" id="UP000663929"/>
    </source>
</evidence>